<comment type="caution">
    <text evidence="2">The sequence shown here is derived from an EMBL/GenBank/DDBJ whole genome shotgun (WGS) entry which is preliminary data.</text>
</comment>
<name>A0A9Q3I4A3_9BASI</name>
<proteinExistence type="predicted"/>
<keyword evidence="3" id="KW-1185">Reference proteome</keyword>
<sequence length="232" mass="26234">MIDIPVFIWPLQGINKEKGKLLRLKKALYGTKQESRCWWQNLTRILEDIGFHPNKDNISTYTYTSDEGKALLLIHVDDGVLTSSSDSLLKTILQRMSLILNIKWDRRISGLVGLTVEATATSLCISQPNLIEKLTSLSSSNIMAKSLLPPNFTLFLGKLKLLDIPYLKIIGILLYISQGSCPDITFAVNYLAQFLLETDKCHWEALEHLIAYLQHTPTCSIFINQKDIKKGI</sequence>
<dbReference type="EMBL" id="AVOT02032883">
    <property type="protein sequence ID" value="MBW0526707.1"/>
    <property type="molecule type" value="Genomic_DNA"/>
</dbReference>
<protein>
    <recommendedName>
        <fullName evidence="1">Reverse transcriptase Ty1/copia-type domain-containing protein</fullName>
    </recommendedName>
</protein>
<feature type="domain" description="Reverse transcriptase Ty1/copia-type" evidence="1">
    <location>
        <begin position="6"/>
        <end position="134"/>
    </location>
</feature>
<evidence type="ECO:0000313" key="2">
    <source>
        <dbReference type="EMBL" id="MBW0526707.1"/>
    </source>
</evidence>
<dbReference type="AlphaFoldDB" id="A0A9Q3I4A3"/>
<evidence type="ECO:0000313" key="3">
    <source>
        <dbReference type="Proteomes" id="UP000765509"/>
    </source>
</evidence>
<dbReference type="Proteomes" id="UP000765509">
    <property type="component" value="Unassembled WGS sequence"/>
</dbReference>
<accession>A0A9Q3I4A3</accession>
<reference evidence="2" key="1">
    <citation type="submission" date="2021-03" db="EMBL/GenBank/DDBJ databases">
        <title>Draft genome sequence of rust myrtle Austropuccinia psidii MF-1, a brazilian biotype.</title>
        <authorList>
            <person name="Quecine M.C."/>
            <person name="Pachon D.M.R."/>
            <person name="Bonatelli M.L."/>
            <person name="Correr F.H."/>
            <person name="Franceschini L.M."/>
            <person name="Leite T.F."/>
            <person name="Margarido G.R.A."/>
            <person name="Almeida C.A."/>
            <person name="Ferrarezi J.A."/>
            <person name="Labate C.A."/>
        </authorList>
    </citation>
    <scope>NUCLEOTIDE SEQUENCE</scope>
    <source>
        <strain evidence="2">MF-1</strain>
    </source>
</reference>
<gene>
    <name evidence="2" type="ORF">O181_066422</name>
</gene>
<organism evidence="2 3">
    <name type="scientific">Austropuccinia psidii MF-1</name>
    <dbReference type="NCBI Taxonomy" id="1389203"/>
    <lineage>
        <taxon>Eukaryota</taxon>
        <taxon>Fungi</taxon>
        <taxon>Dikarya</taxon>
        <taxon>Basidiomycota</taxon>
        <taxon>Pucciniomycotina</taxon>
        <taxon>Pucciniomycetes</taxon>
        <taxon>Pucciniales</taxon>
        <taxon>Sphaerophragmiaceae</taxon>
        <taxon>Austropuccinia</taxon>
    </lineage>
</organism>
<dbReference type="InterPro" id="IPR013103">
    <property type="entry name" value="RVT_2"/>
</dbReference>
<evidence type="ECO:0000259" key="1">
    <source>
        <dbReference type="Pfam" id="PF07727"/>
    </source>
</evidence>
<dbReference type="Pfam" id="PF07727">
    <property type="entry name" value="RVT_2"/>
    <property type="match status" value="1"/>
</dbReference>